<dbReference type="EMBL" id="BQNB010015689">
    <property type="protein sequence ID" value="GJT42954.1"/>
    <property type="molecule type" value="Genomic_DNA"/>
</dbReference>
<evidence type="ECO:0000313" key="2">
    <source>
        <dbReference type="EMBL" id="GJT42954.1"/>
    </source>
</evidence>
<sequence length="339" mass="39239">MDEHDENEEERELCDDTTRELTVFQIKRYMMIKYSFGDDEKYFAIKEDEYDDFTSTSKEACRAYQEIFRMMDEGWMTLELGLVYLFEITVMSTMDLDGVTCLNWMLIAIVKATNHVEYPPEERHIIITKNEKHQLQRLSNVCNGISERYSPSLLLNRIVLQSDELKQFVNMLVRAFGGPKVVVTVILLLSFTVSHTISGHVEPLSFFLRTQRWLVTRFSHMGKIITIFFHGNTTVVVKSSNLAEKAISLVTASERAEKVEFRRVEVIPLPLTGNDRKIKGGTRNQRQVKSKEQDTKGKKKAHNKQDEAKAATRGTKGTKQSNEYGSRQTRQANMRYKKE</sequence>
<reference evidence="2" key="2">
    <citation type="submission" date="2022-01" db="EMBL/GenBank/DDBJ databases">
        <authorList>
            <person name="Yamashiro T."/>
            <person name="Shiraishi A."/>
            <person name="Satake H."/>
            <person name="Nakayama K."/>
        </authorList>
    </citation>
    <scope>NUCLEOTIDE SEQUENCE</scope>
</reference>
<keyword evidence="3" id="KW-1185">Reference proteome</keyword>
<evidence type="ECO:0000313" key="3">
    <source>
        <dbReference type="Proteomes" id="UP001151760"/>
    </source>
</evidence>
<name>A0ABQ5E1I7_9ASTR</name>
<accession>A0ABQ5E1I7</accession>
<dbReference type="Proteomes" id="UP001151760">
    <property type="component" value="Unassembled WGS sequence"/>
</dbReference>
<feature type="region of interest" description="Disordered" evidence="1">
    <location>
        <begin position="272"/>
        <end position="339"/>
    </location>
</feature>
<protein>
    <submittedName>
        <fullName evidence="2">Uncharacterized protein</fullName>
    </submittedName>
</protein>
<feature type="compositionally biased region" description="Polar residues" evidence="1">
    <location>
        <begin position="315"/>
        <end position="332"/>
    </location>
</feature>
<proteinExistence type="predicted"/>
<reference evidence="2" key="1">
    <citation type="journal article" date="2022" name="Int. J. Mol. Sci.">
        <title>Draft Genome of Tanacetum Coccineum: Genomic Comparison of Closely Related Tanacetum-Family Plants.</title>
        <authorList>
            <person name="Yamashiro T."/>
            <person name="Shiraishi A."/>
            <person name="Nakayama K."/>
            <person name="Satake H."/>
        </authorList>
    </citation>
    <scope>NUCLEOTIDE SEQUENCE</scope>
</reference>
<evidence type="ECO:0000256" key="1">
    <source>
        <dbReference type="SAM" id="MobiDB-lite"/>
    </source>
</evidence>
<comment type="caution">
    <text evidence="2">The sequence shown here is derived from an EMBL/GenBank/DDBJ whole genome shotgun (WGS) entry which is preliminary data.</text>
</comment>
<organism evidence="2 3">
    <name type="scientific">Tanacetum coccineum</name>
    <dbReference type="NCBI Taxonomy" id="301880"/>
    <lineage>
        <taxon>Eukaryota</taxon>
        <taxon>Viridiplantae</taxon>
        <taxon>Streptophyta</taxon>
        <taxon>Embryophyta</taxon>
        <taxon>Tracheophyta</taxon>
        <taxon>Spermatophyta</taxon>
        <taxon>Magnoliopsida</taxon>
        <taxon>eudicotyledons</taxon>
        <taxon>Gunneridae</taxon>
        <taxon>Pentapetalae</taxon>
        <taxon>asterids</taxon>
        <taxon>campanulids</taxon>
        <taxon>Asterales</taxon>
        <taxon>Asteraceae</taxon>
        <taxon>Asteroideae</taxon>
        <taxon>Anthemideae</taxon>
        <taxon>Anthemidinae</taxon>
        <taxon>Tanacetum</taxon>
    </lineage>
</organism>
<gene>
    <name evidence="2" type="ORF">Tco_0951669</name>
</gene>